<dbReference type="AlphaFoldDB" id="A0A445EQ05"/>
<evidence type="ECO:0000313" key="2">
    <source>
        <dbReference type="EMBL" id="RYR77549.1"/>
    </source>
</evidence>
<feature type="compositionally biased region" description="Pro residues" evidence="1">
    <location>
        <begin position="10"/>
        <end position="21"/>
    </location>
</feature>
<proteinExistence type="predicted"/>
<dbReference type="EMBL" id="SDMP01000001">
    <property type="protein sequence ID" value="RYR77549.1"/>
    <property type="molecule type" value="Genomic_DNA"/>
</dbReference>
<evidence type="ECO:0000313" key="3">
    <source>
        <dbReference type="Proteomes" id="UP000289738"/>
    </source>
</evidence>
<dbReference type="Proteomes" id="UP000289738">
    <property type="component" value="Chromosome A01"/>
</dbReference>
<comment type="caution">
    <text evidence="2">The sequence shown here is derived from an EMBL/GenBank/DDBJ whole genome shotgun (WGS) entry which is preliminary data.</text>
</comment>
<keyword evidence="3" id="KW-1185">Reference proteome</keyword>
<evidence type="ECO:0000256" key="1">
    <source>
        <dbReference type="SAM" id="MobiDB-lite"/>
    </source>
</evidence>
<feature type="region of interest" description="Disordered" evidence="1">
    <location>
        <begin position="1"/>
        <end position="36"/>
    </location>
</feature>
<name>A0A445EQ05_ARAHY</name>
<protein>
    <submittedName>
        <fullName evidence="2">Uncharacterized protein</fullName>
    </submittedName>
</protein>
<accession>A0A445EQ05</accession>
<sequence length="36" mass="3931">MLSRHSLQPLEPPPYTSPPRSPSISTEALSGTILRL</sequence>
<gene>
    <name evidence="2" type="ORF">Ahy_A01g002056</name>
</gene>
<organism evidence="2 3">
    <name type="scientific">Arachis hypogaea</name>
    <name type="common">Peanut</name>
    <dbReference type="NCBI Taxonomy" id="3818"/>
    <lineage>
        <taxon>Eukaryota</taxon>
        <taxon>Viridiplantae</taxon>
        <taxon>Streptophyta</taxon>
        <taxon>Embryophyta</taxon>
        <taxon>Tracheophyta</taxon>
        <taxon>Spermatophyta</taxon>
        <taxon>Magnoliopsida</taxon>
        <taxon>eudicotyledons</taxon>
        <taxon>Gunneridae</taxon>
        <taxon>Pentapetalae</taxon>
        <taxon>rosids</taxon>
        <taxon>fabids</taxon>
        <taxon>Fabales</taxon>
        <taxon>Fabaceae</taxon>
        <taxon>Papilionoideae</taxon>
        <taxon>50 kb inversion clade</taxon>
        <taxon>dalbergioids sensu lato</taxon>
        <taxon>Dalbergieae</taxon>
        <taxon>Pterocarpus clade</taxon>
        <taxon>Arachis</taxon>
    </lineage>
</organism>
<reference evidence="2 3" key="1">
    <citation type="submission" date="2019-01" db="EMBL/GenBank/DDBJ databases">
        <title>Sequencing of cultivated peanut Arachis hypogaea provides insights into genome evolution and oil improvement.</title>
        <authorList>
            <person name="Chen X."/>
        </authorList>
    </citation>
    <scope>NUCLEOTIDE SEQUENCE [LARGE SCALE GENOMIC DNA]</scope>
    <source>
        <strain evidence="3">cv. Fuhuasheng</strain>
        <tissue evidence="2">Leaves</tissue>
    </source>
</reference>